<evidence type="ECO:0000313" key="1">
    <source>
        <dbReference type="EMBL" id="KAJ8984653.1"/>
    </source>
</evidence>
<dbReference type="PANTHER" id="PTHR12459:SF15">
    <property type="entry name" value="TRANSMEMBRANE PROTEIN 135"/>
    <property type="match status" value="1"/>
</dbReference>
<dbReference type="InterPro" id="IPR026749">
    <property type="entry name" value="Tmem135"/>
</dbReference>
<organism evidence="1 2">
    <name type="scientific">Molorchus minor</name>
    <dbReference type="NCBI Taxonomy" id="1323400"/>
    <lineage>
        <taxon>Eukaryota</taxon>
        <taxon>Metazoa</taxon>
        <taxon>Ecdysozoa</taxon>
        <taxon>Arthropoda</taxon>
        <taxon>Hexapoda</taxon>
        <taxon>Insecta</taxon>
        <taxon>Pterygota</taxon>
        <taxon>Neoptera</taxon>
        <taxon>Endopterygota</taxon>
        <taxon>Coleoptera</taxon>
        <taxon>Polyphaga</taxon>
        <taxon>Cucujiformia</taxon>
        <taxon>Chrysomeloidea</taxon>
        <taxon>Cerambycidae</taxon>
        <taxon>Lamiinae</taxon>
        <taxon>Monochamini</taxon>
        <taxon>Molorchus</taxon>
    </lineage>
</organism>
<name>A0ABQ9K4X0_9CUCU</name>
<protein>
    <recommendedName>
        <fullName evidence="3">Transmembrane protein</fullName>
    </recommendedName>
</protein>
<dbReference type="EMBL" id="JAPWTJ010000030">
    <property type="protein sequence ID" value="KAJ8984653.1"/>
    <property type="molecule type" value="Genomic_DNA"/>
</dbReference>
<evidence type="ECO:0000313" key="2">
    <source>
        <dbReference type="Proteomes" id="UP001162164"/>
    </source>
</evidence>
<keyword evidence="2" id="KW-1185">Reference proteome</keyword>
<proteinExistence type="predicted"/>
<reference evidence="1" key="1">
    <citation type="journal article" date="2023" name="Insect Mol. Biol.">
        <title>Genome sequencing provides insights into the evolution of gene families encoding plant cell wall-degrading enzymes in longhorned beetles.</title>
        <authorList>
            <person name="Shin N.R."/>
            <person name="Okamura Y."/>
            <person name="Kirsch R."/>
            <person name="Pauchet Y."/>
        </authorList>
    </citation>
    <scope>NUCLEOTIDE SEQUENCE</scope>
    <source>
        <strain evidence="1">MMC_N1</strain>
    </source>
</reference>
<accession>A0ABQ9K4X0</accession>
<gene>
    <name evidence="1" type="ORF">NQ317_009881</name>
</gene>
<dbReference type="PANTHER" id="PTHR12459">
    <property type="entry name" value="TRANSMEMBRANE PROTEIN 135-RELATED"/>
    <property type="match status" value="1"/>
</dbReference>
<evidence type="ECO:0008006" key="3">
    <source>
        <dbReference type="Google" id="ProtNLM"/>
    </source>
</evidence>
<dbReference type="Proteomes" id="UP001162164">
    <property type="component" value="Unassembled WGS sequence"/>
</dbReference>
<sequence length="195" mass="22648">MNNEVRFYVPPKRKSDELEYNTTCSHEENCYRFSFKGFCKYFSLGYLVNIVRRLLPRLGLLGKKPTEVFKILFNKTNVRFGLFIGSYVGLYRILICELLKVNKIPKNLHGLIAGICSGITYAISPNIQVLTIGITTILQLIYQHISDKLKITNHFWQQQLLFMLCHGALLHNKFFYPETCSPYYDKMVDACTNNL</sequence>
<comment type="caution">
    <text evidence="1">The sequence shown here is derived from an EMBL/GenBank/DDBJ whole genome shotgun (WGS) entry which is preliminary data.</text>
</comment>